<evidence type="ECO:0000313" key="3">
    <source>
        <dbReference type="Proteomes" id="UP001250932"/>
    </source>
</evidence>
<organism evidence="2 3">
    <name type="scientific">Candidatus Nitronereus thalassa</name>
    <dbReference type="NCBI Taxonomy" id="3020898"/>
    <lineage>
        <taxon>Bacteria</taxon>
        <taxon>Pseudomonadati</taxon>
        <taxon>Nitrospirota</taxon>
        <taxon>Nitrospiria</taxon>
        <taxon>Nitrospirales</taxon>
        <taxon>Nitrospiraceae</taxon>
        <taxon>Candidatus Nitronereus</taxon>
    </lineage>
</organism>
<feature type="transmembrane region" description="Helical" evidence="1">
    <location>
        <begin position="40"/>
        <end position="62"/>
    </location>
</feature>
<keyword evidence="1" id="KW-0812">Transmembrane</keyword>
<protein>
    <submittedName>
        <fullName evidence="2">Uncharacterized protein</fullName>
    </submittedName>
</protein>
<comment type="caution">
    <text evidence="2">The sequence shown here is derived from an EMBL/GenBank/DDBJ whole genome shotgun (WGS) entry which is preliminary data.</text>
</comment>
<reference evidence="2 3" key="1">
    <citation type="journal article" date="2023" name="ISME J.">
        <title>Cultivation and genomic characterization of novel and ubiquitous marine nitrite-oxidizing bacteria from the Nitrospirales.</title>
        <authorList>
            <person name="Mueller A.J."/>
            <person name="Daebeler A."/>
            <person name="Herbold C.W."/>
            <person name="Kirkegaard R.H."/>
            <person name="Daims H."/>
        </authorList>
    </citation>
    <scope>NUCLEOTIDE SEQUENCE [LARGE SCALE GENOMIC DNA]</scope>
    <source>
        <strain evidence="2 3">EB</strain>
    </source>
</reference>
<name>A0ABU3K8D6_9BACT</name>
<dbReference type="EMBL" id="JAQOUE010000001">
    <property type="protein sequence ID" value="MDT7042648.1"/>
    <property type="molecule type" value="Genomic_DNA"/>
</dbReference>
<keyword evidence="3" id="KW-1185">Reference proteome</keyword>
<sequence length="66" mass="7090">MRTFAWWFGMGSLMTLSVIMVQGGVRDLLYGTPDSSSLEAFFSIGSTIFGGGLLAGCIAVILNRLR</sequence>
<feature type="transmembrane region" description="Helical" evidence="1">
    <location>
        <begin position="7"/>
        <end position="25"/>
    </location>
</feature>
<proteinExistence type="predicted"/>
<evidence type="ECO:0000256" key="1">
    <source>
        <dbReference type="SAM" id="Phobius"/>
    </source>
</evidence>
<dbReference type="Proteomes" id="UP001250932">
    <property type="component" value="Unassembled WGS sequence"/>
</dbReference>
<accession>A0ABU3K8D6</accession>
<gene>
    <name evidence="2" type="ORF">PPG34_09820</name>
</gene>
<evidence type="ECO:0000313" key="2">
    <source>
        <dbReference type="EMBL" id="MDT7042648.1"/>
    </source>
</evidence>
<keyword evidence="1" id="KW-0472">Membrane</keyword>
<dbReference type="RefSeq" id="WP_313833086.1">
    <property type="nucleotide sequence ID" value="NZ_JAQOUE010000001.1"/>
</dbReference>
<keyword evidence="1" id="KW-1133">Transmembrane helix</keyword>